<name>A0ABD0M4A0_9CAEN</name>
<reference evidence="2 3" key="1">
    <citation type="journal article" date="2023" name="Sci. Data">
        <title>Genome assembly of the Korean intertidal mud-creeper Batillaria attramentaria.</title>
        <authorList>
            <person name="Patra A.K."/>
            <person name="Ho P.T."/>
            <person name="Jun S."/>
            <person name="Lee S.J."/>
            <person name="Kim Y."/>
            <person name="Won Y.J."/>
        </authorList>
    </citation>
    <scope>NUCLEOTIDE SEQUENCE [LARGE SCALE GENOMIC DNA]</scope>
    <source>
        <strain evidence="2">Wonlab-2016</strain>
    </source>
</reference>
<evidence type="ECO:0000256" key="1">
    <source>
        <dbReference type="SAM" id="MobiDB-lite"/>
    </source>
</evidence>
<feature type="compositionally biased region" description="Polar residues" evidence="1">
    <location>
        <begin position="291"/>
        <end position="306"/>
    </location>
</feature>
<feature type="region of interest" description="Disordered" evidence="1">
    <location>
        <begin position="210"/>
        <end position="319"/>
    </location>
</feature>
<evidence type="ECO:0000313" key="3">
    <source>
        <dbReference type="Proteomes" id="UP001519460"/>
    </source>
</evidence>
<evidence type="ECO:0000313" key="2">
    <source>
        <dbReference type="EMBL" id="KAK7506749.1"/>
    </source>
</evidence>
<accession>A0ABD0M4A0</accession>
<dbReference type="EMBL" id="JACVVK020000006">
    <property type="protein sequence ID" value="KAK7506749.1"/>
    <property type="molecule type" value="Genomic_DNA"/>
</dbReference>
<feature type="compositionally biased region" description="Acidic residues" evidence="1">
    <location>
        <begin position="309"/>
        <end position="319"/>
    </location>
</feature>
<proteinExistence type="predicted"/>
<dbReference type="AlphaFoldDB" id="A0ABD0M4A0"/>
<sequence length="319" mass="34376">MPPKKHEDLGAGESAGLGRSSERQNRLAAGKIVNGIIDLVNQGAMHSLLARCAISYALDTLLKSQDVSHDKVMGESLVRLVLKGALAQGILSQEEALETSQISDLAETALPTALQSATENGILDDNTCLVGVLGLALQGALKEGNIPDRLAGYFKKAAQESTEDGYPQVGLRAKPRTPVPARPDIPPRHSISVGDQARTPIPVARYTMQADERERQVASPDPLIGELASMPGRSTLPGEQIRQASVYGGDQSQGGLRAVRPREISRQTPNRPQYGEQALWRSMQPLEQLRMSASRSRYGEQSSTSPLPADEEDITDLLF</sequence>
<organism evidence="2 3">
    <name type="scientific">Batillaria attramentaria</name>
    <dbReference type="NCBI Taxonomy" id="370345"/>
    <lineage>
        <taxon>Eukaryota</taxon>
        <taxon>Metazoa</taxon>
        <taxon>Spiralia</taxon>
        <taxon>Lophotrochozoa</taxon>
        <taxon>Mollusca</taxon>
        <taxon>Gastropoda</taxon>
        <taxon>Caenogastropoda</taxon>
        <taxon>Sorbeoconcha</taxon>
        <taxon>Cerithioidea</taxon>
        <taxon>Batillariidae</taxon>
        <taxon>Batillaria</taxon>
    </lineage>
</organism>
<gene>
    <name evidence="2" type="ORF">BaRGS_00002224</name>
</gene>
<keyword evidence="3" id="KW-1185">Reference proteome</keyword>
<feature type="region of interest" description="Disordered" evidence="1">
    <location>
        <begin position="164"/>
        <end position="194"/>
    </location>
</feature>
<feature type="region of interest" description="Disordered" evidence="1">
    <location>
        <begin position="1"/>
        <end position="22"/>
    </location>
</feature>
<comment type="caution">
    <text evidence="2">The sequence shown here is derived from an EMBL/GenBank/DDBJ whole genome shotgun (WGS) entry which is preliminary data.</text>
</comment>
<dbReference type="Proteomes" id="UP001519460">
    <property type="component" value="Unassembled WGS sequence"/>
</dbReference>
<protein>
    <submittedName>
        <fullName evidence="2">Uncharacterized protein</fullName>
    </submittedName>
</protein>